<keyword evidence="4" id="KW-1185">Reference proteome</keyword>
<dbReference type="GO" id="GO:0043531">
    <property type="term" value="F:ADP binding"/>
    <property type="evidence" value="ECO:0007669"/>
    <property type="project" value="InterPro"/>
</dbReference>
<feature type="region of interest" description="Disordered" evidence="1">
    <location>
        <begin position="389"/>
        <end position="412"/>
    </location>
</feature>
<gene>
    <name evidence="3" type="ORF">IM697_43895</name>
</gene>
<evidence type="ECO:0000256" key="1">
    <source>
        <dbReference type="SAM" id="MobiDB-lite"/>
    </source>
</evidence>
<protein>
    <submittedName>
        <fullName evidence="3">LuxR family transcriptional regulator</fullName>
    </submittedName>
</protein>
<dbReference type="GO" id="GO:0003677">
    <property type="term" value="F:DNA binding"/>
    <property type="evidence" value="ECO:0007669"/>
    <property type="project" value="InterPro"/>
</dbReference>
<dbReference type="InterPro" id="IPR011990">
    <property type="entry name" value="TPR-like_helical_dom_sf"/>
</dbReference>
<name>A0A7M2T102_9ACTN</name>
<dbReference type="SUPFAM" id="SSF46894">
    <property type="entry name" value="C-terminal effector domain of the bipartite response regulators"/>
    <property type="match status" value="1"/>
</dbReference>
<proteinExistence type="predicted"/>
<accession>A0A7M2T102</accession>
<dbReference type="SMART" id="SM00421">
    <property type="entry name" value="HTH_LUXR"/>
    <property type="match status" value="1"/>
</dbReference>
<dbReference type="CDD" id="cd06170">
    <property type="entry name" value="LuxR_C_like"/>
    <property type="match status" value="1"/>
</dbReference>
<dbReference type="SUPFAM" id="SSF48452">
    <property type="entry name" value="TPR-like"/>
    <property type="match status" value="1"/>
</dbReference>
<dbReference type="GO" id="GO:0006355">
    <property type="term" value="P:regulation of DNA-templated transcription"/>
    <property type="evidence" value="ECO:0007669"/>
    <property type="project" value="InterPro"/>
</dbReference>
<organism evidence="3 4">
    <name type="scientific">Streptomyces ferrugineus</name>
    <dbReference type="NCBI Taxonomy" id="1413221"/>
    <lineage>
        <taxon>Bacteria</taxon>
        <taxon>Bacillati</taxon>
        <taxon>Actinomycetota</taxon>
        <taxon>Actinomycetes</taxon>
        <taxon>Kitasatosporales</taxon>
        <taxon>Streptomycetaceae</taxon>
        <taxon>Streptomyces</taxon>
    </lineage>
</organism>
<dbReference type="PANTHER" id="PTHR47691">
    <property type="entry name" value="REGULATOR-RELATED"/>
    <property type="match status" value="1"/>
</dbReference>
<dbReference type="PROSITE" id="PS00622">
    <property type="entry name" value="HTH_LUXR_1"/>
    <property type="match status" value="1"/>
</dbReference>
<evidence type="ECO:0000313" key="4">
    <source>
        <dbReference type="Proteomes" id="UP000594205"/>
    </source>
</evidence>
<dbReference type="SUPFAM" id="SSF52540">
    <property type="entry name" value="P-loop containing nucleoside triphosphate hydrolases"/>
    <property type="match status" value="1"/>
</dbReference>
<dbReference type="InterPro" id="IPR049945">
    <property type="entry name" value="AAA_22"/>
</dbReference>
<evidence type="ECO:0000259" key="2">
    <source>
        <dbReference type="PROSITE" id="PS50043"/>
    </source>
</evidence>
<dbReference type="Gene3D" id="3.40.50.300">
    <property type="entry name" value="P-loop containing nucleotide triphosphate hydrolases"/>
    <property type="match status" value="1"/>
</dbReference>
<dbReference type="KEGG" id="sfeu:IM697_43895"/>
<dbReference type="Pfam" id="PF13401">
    <property type="entry name" value="AAA_22"/>
    <property type="match status" value="1"/>
</dbReference>
<dbReference type="PROSITE" id="PS50043">
    <property type="entry name" value="HTH_LUXR_2"/>
    <property type="match status" value="1"/>
</dbReference>
<reference evidence="3 4" key="1">
    <citation type="submission" date="2020-10" db="EMBL/GenBank/DDBJ databases">
        <title>Streptomyces ferrugineus complate genome analysis.</title>
        <authorList>
            <person name="Anwar N."/>
        </authorList>
    </citation>
    <scope>NUCLEOTIDE SEQUENCE [LARGE SCALE GENOMIC DNA]</scope>
    <source>
        <strain evidence="3 4">CCTCC AA2014009</strain>
    </source>
</reference>
<dbReference type="PRINTS" id="PR00038">
    <property type="entry name" value="HTHLUXR"/>
</dbReference>
<dbReference type="InterPro" id="IPR027417">
    <property type="entry name" value="P-loop_NTPase"/>
</dbReference>
<dbReference type="PROSITE" id="PS01302">
    <property type="entry name" value="UPF0758"/>
    <property type="match status" value="1"/>
</dbReference>
<dbReference type="PANTHER" id="PTHR47691:SF3">
    <property type="entry name" value="HTH-TYPE TRANSCRIPTIONAL REGULATOR RV0890C-RELATED"/>
    <property type="match status" value="1"/>
</dbReference>
<dbReference type="EMBL" id="CP063373">
    <property type="protein sequence ID" value="QOV41575.1"/>
    <property type="molecule type" value="Genomic_DNA"/>
</dbReference>
<dbReference type="Gene3D" id="1.25.40.10">
    <property type="entry name" value="Tetratricopeptide repeat domain"/>
    <property type="match status" value="1"/>
</dbReference>
<dbReference type="Gene3D" id="1.10.10.10">
    <property type="entry name" value="Winged helix-like DNA-binding domain superfamily/Winged helix DNA-binding domain"/>
    <property type="match status" value="1"/>
</dbReference>
<dbReference type="InterPro" id="IPR016032">
    <property type="entry name" value="Sig_transdc_resp-reg_C-effctor"/>
</dbReference>
<dbReference type="InterPro" id="IPR036388">
    <property type="entry name" value="WH-like_DNA-bd_sf"/>
</dbReference>
<dbReference type="AlphaFoldDB" id="A0A7M2T102"/>
<dbReference type="PRINTS" id="PR00364">
    <property type="entry name" value="DISEASERSIST"/>
</dbReference>
<dbReference type="Proteomes" id="UP000594205">
    <property type="component" value="Chromosome"/>
</dbReference>
<dbReference type="InterPro" id="IPR000792">
    <property type="entry name" value="Tscrpt_reg_LuxR_C"/>
</dbReference>
<feature type="domain" description="HTH luxR-type" evidence="2">
    <location>
        <begin position="711"/>
        <end position="776"/>
    </location>
</feature>
<dbReference type="InterPro" id="IPR020891">
    <property type="entry name" value="UPF0758_CS"/>
</dbReference>
<sequence>MASGAGNLPAALTTFIGRRRDISEIRRLLGAARLLTLTGPGGIGKTRLALEAAAVAGDTFPDGVWLVDLAPVLDPKAVVGAAAAALGVRDVGSRPVVEKLAAHLSRRHALIVLDNCEHVVDASAELAQMLLSAAPQLRILATSRRTLRIVGEYVFDVPALSLNEAMDLLAARAAAVQPEFRLRDTNRDGAARLCAALDGLPLAIELAASRLRTLTIGQLTDRLEDRFALLTSGNRTARPRHRTLRALIEWSYELCSPAQRILWNRLSVFVGGFSLEAAENVCPGEGIARPDVLDLLDALIAQSVVLAVEHGDVVRYRMLETIREYGMRRLTESGEEPVLRRRHCAYFLALAKRTADGWYGPGQEAALARLRTEHDNFLAALKRGDARSDARADARASAQDPDRTQTAASDPGDARTALALAEALSIHWCAGGALGDGRRWLGRLLATSPEPTRTRATALVAAAWVALLQGDLEVADQWLDEAGTLSDQLDDQRTRALVMGFRGMSALFRGSPEAAVAMCEQAVDRLDALNETRATVFWLFLLAVAKAQLRDPGAAQTGTQAVAVAEAHGEWLCRAYALWALGFDAWLRGDNDAAVRSTRAGLEIQQRFNDPIGSAMLVGLLAWITGSCGDHRMAARLQGATRSLWRVIGTSIGAFGPHMSEFQAHFEKETVEALGPTAFEKAITEGGQYDSPACAVEWALAASADAGRSASAAHSCPLTPREKEVAALVAEGMSNRQIASALGLSPRTVDRHIEHILAKLGFRSRARVAAWWVAHNHPSGTIP</sequence>
<evidence type="ECO:0000313" key="3">
    <source>
        <dbReference type="EMBL" id="QOV41575.1"/>
    </source>
</evidence>
<dbReference type="Pfam" id="PF00196">
    <property type="entry name" value="GerE"/>
    <property type="match status" value="1"/>
</dbReference>